<evidence type="ECO:0000256" key="8">
    <source>
        <dbReference type="PROSITE-ProRule" id="PRU00094"/>
    </source>
</evidence>
<feature type="region of interest" description="Disordered" evidence="9">
    <location>
        <begin position="322"/>
        <end position="418"/>
    </location>
</feature>
<feature type="region of interest" description="Disordered" evidence="9">
    <location>
        <begin position="469"/>
        <end position="507"/>
    </location>
</feature>
<keyword evidence="3 8" id="KW-0863">Zinc-finger</keyword>
<evidence type="ECO:0000256" key="6">
    <source>
        <dbReference type="ARBA" id="ARBA00023163"/>
    </source>
</evidence>
<evidence type="ECO:0000256" key="2">
    <source>
        <dbReference type="ARBA" id="ARBA00022723"/>
    </source>
</evidence>
<dbReference type="InterPro" id="IPR013860">
    <property type="entry name" value="AreA_GATA"/>
</dbReference>
<sequence>MRPKIAFVFVTSEELADTQYFHDRVDPTAPVRLQEGSSLPPVPDLPCLDQWKAYSKLERLLPGGSRIANLAWRIMSSSFMTAWRHGSESGVAAAEANNPLSNMFHPAATSPHELQTPAHVLAAYSQSFGATLPMDWDPTHLQDSGASASALPAKPQTLPLGDSNSASVSQSALEQQLLATICDWAHGAPGSAGLVSPLGVQPSLMFSNPSNQAGVTDFNLSNQGFAPAFVTPLTDLSQAFPQNDGSNPPSALNMFELHNFHNGNTMVGPLFNGNDVPGLDSFSSDRTPTSQELMLSDPYLSSLSLESIGNNLGVSESLLPTPTSHSVSAYPASGLQPPPSHSRTVSAPFGLANQGLEHSRSVSDSYSPPMSASAQAAPKLSHSPSTSAAGTSPSKGKDGGHSCANCGTDSTSQWRRDKEKRRVCNSCGLYAKLHHVSRPISISSKQNAPLKRNRKKKSIEAINTLLAQQHGNNAASKRLKSGSVDYGNHPQRSPLSPLTLLPNPPMSALTRSEFDRLPTVASEAGQPPDSPSFLSALAAYRVGHCLDKAHLSASAGRTTLHSAPMSDANGLGGLRVSVEPAKGAAMAMLSPALSSTPGTD</sequence>
<dbReference type="CDD" id="cd00202">
    <property type="entry name" value="ZnF_GATA"/>
    <property type="match status" value="1"/>
</dbReference>
<evidence type="ECO:0000256" key="3">
    <source>
        <dbReference type="ARBA" id="ARBA00022771"/>
    </source>
</evidence>
<evidence type="ECO:0000313" key="12">
    <source>
        <dbReference type="Proteomes" id="UP001151582"/>
    </source>
</evidence>
<dbReference type="InterPro" id="IPR013088">
    <property type="entry name" value="Znf_NHR/GATA"/>
</dbReference>
<keyword evidence="7" id="KW-0539">Nucleus</keyword>
<dbReference type="OrthoDB" id="515401at2759"/>
<keyword evidence="4" id="KW-0862">Zinc</keyword>
<dbReference type="PROSITE" id="PS50114">
    <property type="entry name" value="GATA_ZN_FINGER_2"/>
    <property type="match status" value="1"/>
</dbReference>
<reference evidence="11" key="1">
    <citation type="submission" date="2022-07" db="EMBL/GenBank/DDBJ databases">
        <title>Phylogenomic reconstructions and comparative analyses of Kickxellomycotina fungi.</title>
        <authorList>
            <person name="Reynolds N.K."/>
            <person name="Stajich J.E."/>
            <person name="Barry K."/>
            <person name="Grigoriev I.V."/>
            <person name="Crous P."/>
            <person name="Smith M.E."/>
        </authorList>
    </citation>
    <scope>NUCLEOTIDE SEQUENCE</scope>
    <source>
        <strain evidence="11">RSA 567</strain>
    </source>
</reference>
<dbReference type="AlphaFoldDB" id="A0A9W8B4F7"/>
<dbReference type="PANTHER" id="PTHR10071">
    <property type="entry name" value="TRANSCRIPTION FACTOR GATA FAMILY MEMBER"/>
    <property type="match status" value="1"/>
</dbReference>
<feature type="compositionally biased region" description="Low complexity" evidence="9">
    <location>
        <begin position="490"/>
        <end position="501"/>
    </location>
</feature>
<feature type="region of interest" description="Disordered" evidence="9">
    <location>
        <begin position="141"/>
        <end position="166"/>
    </location>
</feature>
<keyword evidence="5" id="KW-0805">Transcription regulation</keyword>
<dbReference type="SUPFAM" id="SSF57716">
    <property type="entry name" value="Glucocorticoid receptor-like (DNA-binding domain)"/>
    <property type="match status" value="1"/>
</dbReference>
<evidence type="ECO:0000256" key="9">
    <source>
        <dbReference type="SAM" id="MobiDB-lite"/>
    </source>
</evidence>
<dbReference type="InterPro" id="IPR000679">
    <property type="entry name" value="Znf_GATA"/>
</dbReference>
<dbReference type="PANTHER" id="PTHR10071:SF281">
    <property type="entry name" value="BOX A-BINDING FACTOR-RELATED"/>
    <property type="match status" value="1"/>
</dbReference>
<feature type="domain" description="GATA-type" evidence="10">
    <location>
        <begin position="397"/>
        <end position="452"/>
    </location>
</feature>
<organism evidence="11 12">
    <name type="scientific">Dimargaris verticillata</name>
    <dbReference type="NCBI Taxonomy" id="2761393"/>
    <lineage>
        <taxon>Eukaryota</taxon>
        <taxon>Fungi</taxon>
        <taxon>Fungi incertae sedis</taxon>
        <taxon>Zoopagomycota</taxon>
        <taxon>Kickxellomycotina</taxon>
        <taxon>Dimargaritomycetes</taxon>
        <taxon>Dimargaritales</taxon>
        <taxon>Dimargaritaceae</taxon>
        <taxon>Dimargaris</taxon>
    </lineage>
</organism>
<accession>A0A9W8B4F7</accession>
<evidence type="ECO:0000256" key="4">
    <source>
        <dbReference type="ARBA" id="ARBA00022833"/>
    </source>
</evidence>
<evidence type="ECO:0000256" key="1">
    <source>
        <dbReference type="ARBA" id="ARBA00004123"/>
    </source>
</evidence>
<dbReference type="PRINTS" id="PR00619">
    <property type="entry name" value="GATAZNFINGER"/>
</dbReference>
<feature type="compositionally biased region" description="Low complexity" evidence="9">
    <location>
        <begin position="365"/>
        <end position="394"/>
    </location>
</feature>
<dbReference type="GO" id="GO:0008270">
    <property type="term" value="F:zinc ion binding"/>
    <property type="evidence" value="ECO:0007669"/>
    <property type="project" value="UniProtKB-KW"/>
</dbReference>
<dbReference type="Proteomes" id="UP001151582">
    <property type="component" value="Unassembled WGS sequence"/>
</dbReference>
<protein>
    <recommendedName>
        <fullName evidence="10">GATA-type domain-containing protein</fullName>
    </recommendedName>
</protein>
<dbReference type="GO" id="GO:0000978">
    <property type="term" value="F:RNA polymerase II cis-regulatory region sequence-specific DNA binding"/>
    <property type="evidence" value="ECO:0007669"/>
    <property type="project" value="TreeGrafter"/>
</dbReference>
<gene>
    <name evidence="11" type="ORF">H4R34_002291</name>
</gene>
<dbReference type="GO" id="GO:0000122">
    <property type="term" value="P:negative regulation of transcription by RNA polymerase II"/>
    <property type="evidence" value="ECO:0007669"/>
    <property type="project" value="TreeGrafter"/>
</dbReference>
<comment type="subcellular location">
    <subcellularLocation>
        <location evidence="1">Nucleus</location>
    </subcellularLocation>
</comment>
<dbReference type="Gene3D" id="3.30.50.10">
    <property type="entry name" value="Erythroid Transcription Factor GATA-1, subunit A"/>
    <property type="match status" value="1"/>
</dbReference>
<dbReference type="Pfam" id="PF08550">
    <property type="entry name" value="GATA_AreA"/>
    <property type="match status" value="1"/>
</dbReference>
<dbReference type="SMART" id="SM00401">
    <property type="entry name" value="ZnF_GATA"/>
    <property type="match status" value="1"/>
</dbReference>
<evidence type="ECO:0000256" key="5">
    <source>
        <dbReference type="ARBA" id="ARBA00023015"/>
    </source>
</evidence>
<dbReference type="GO" id="GO:0005634">
    <property type="term" value="C:nucleus"/>
    <property type="evidence" value="ECO:0007669"/>
    <property type="project" value="UniProtKB-SubCell"/>
</dbReference>
<keyword evidence="12" id="KW-1185">Reference proteome</keyword>
<keyword evidence="2" id="KW-0479">Metal-binding</keyword>
<name>A0A9W8B4F7_9FUNG</name>
<dbReference type="Pfam" id="PF00320">
    <property type="entry name" value="GATA"/>
    <property type="match status" value="1"/>
</dbReference>
<evidence type="ECO:0000259" key="10">
    <source>
        <dbReference type="PROSITE" id="PS50114"/>
    </source>
</evidence>
<keyword evidence="6" id="KW-0804">Transcription</keyword>
<dbReference type="GO" id="GO:0000981">
    <property type="term" value="F:DNA-binding transcription factor activity, RNA polymerase II-specific"/>
    <property type="evidence" value="ECO:0007669"/>
    <property type="project" value="TreeGrafter"/>
</dbReference>
<dbReference type="EMBL" id="JANBQB010000148">
    <property type="protein sequence ID" value="KAJ1980878.1"/>
    <property type="molecule type" value="Genomic_DNA"/>
</dbReference>
<dbReference type="InterPro" id="IPR039355">
    <property type="entry name" value="Transcription_factor_GATA"/>
</dbReference>
<evidence type="ECO:0000256" key="7">
    <source>
        <dbReference type="ARBA" id="ARBA00023242"/>
    </source>
</evidence>
<proteinExistence type="predicted"/>
<dbReference type="GO" id="GO:0045944">
    <property type="term" value="P:positive regulation of transcription by RNA polymerase II"/>
    <property type="evidence" value="ECO:0007669"/>
    <property type="project" value="TreeGrafter"/>
</dbReference>
<evidence type="ECO:0000313" key="11">
    <source>
        <dbReference type="EMBL" id="KAJ1980878.1"/>
    </source>
</evidence>
<comment type="caution">
    <text evidence="11">The sequence shown here is derived from an EMBL/GenBank/DDBJ whole genome shotgun (WGS) entry which is preliminary data.</text>
</comment>